<protein>
    <submittedName>
        <fullName evidence="1">Uncharacterized protein</fullName>
    </submittedName>
</protein>
<gene>
    <name evidence="1" type="ORF">PDIGIT_LOCUS11219</name>
</gene>
<dbReference type="AlphaFoldDB" id="A0A9W4ULC9"/>
<proteinExistence type="predicted"/>
<comment type="caution">
    <text evidence="1">The sequence shown here is derived from an EMBL/GenBank/DDBJ whole genome shotgun (WGS) entry which is preliminary data.</text>
</comment>
<organism evidence="1 2">
    <name type="scientific">Periconia digitata</name>
    <dbReference type="NCBI Taxonomy" id="1303443"/>
    <lineage>
        <taxon>Eukaryota</taxon>
        <taxon>Fungi</taxon>
        <taxon>Dikarya</taxon>
        <taxon>Ascomycota</taxon>
        <taxon>Pezizomycotina</taxon>
        <taxon>Dothideomycetes</taxon>
        <taxon>Pleosporomycetidae</taxon>
        <taxon>Pleosporales</taxon>
        <taxon>Massarineae</taxon>
        <taxon>Periconiaceae</taxon>
        <taxon>Periconia</taxon>
    </lineage>
</organism>
<evidence type="ECO:0000313" key="1">
    <source>
        <dbReference type="EMBL" id="CAI6338095.1"/>
    </source>
</evidence>
<name>A0A9W4ULC9_9PLEO</name>
<accession>A0A9W4ULC9</accession>
<sequence>MTVPHPMEDFIDFLIVFVFDSPHPPSCRESRDNRDYGCVVRRDIGAYSLLAHQVRLQEPM</sequence>
<reference evidence="1" key="1">
    <citation type="submission" date="2023-01" db="EMBL/GenBank/DDBJ databases">
        <authorList>
            <person name="Van Ghelder C."/>
            <person name="Rancurel C."/>
        </authorList>
    </citation>
    <scope>NUCLEOTIDE SEQUENCE</scope>
    <source>
        <strain evidence="1">CNCM I-4278</strain>
    </source>
</reference>
<evidence type="ECO:0000313" key="2">
    <source>
        <dbReference type="Proteomes" id="UP001152607"/>
    </source>
</evidence>
<dbReference type="EMBL" id="CAOQHR010000008">
    <property type="protein sequence ID" value="CAI6338095.1"/>
    <property type="molecule type" value="Genomic_DNA"/>
</dbReference>
<keyword evidence="2" id="KW-1185">Reference proteome</keyword>
<dbReference type="Proteomes" id="UP001152607">
    <property type="component" value="Unassembled WGS sequence"/>
</dbReference>